<dbReference type="Gene3D" id="1.20.120.350">
    <property type="entry name" value="Voltage-gated potassium channels. Chain C"/>
    <property type="match status" value="1"/>
</dbReference>
<accession>A0ABN9TBF4</accession>
<protein>
    <recommendedName>
        <fullName evidence="7">Ion transport domain-containing protein</fullName>
    </recommendedName>
</protein>
<keyword evidence="3 6" id="KW-1133">Transmembrane helix</keyword>
<dbReference type="Proteomes" id="UP001189429">
    <property type="component" value="Unassembled WGS sequence"/>
</dbReference>
<feature type="region of interest" description="Disordered" evidence="5">
    <location>
        <begin position="626"/>
        <end position="654"/>
    </location>
</feature>
<feature type="domain" description="Ion transport" evidence="7">
    <location>
        <begin position="376"/>
        <end position="607"/>
    </location>
</feature>
<feature type="transmembrane region" description="Helical" evidence="6">
    <location>
        <begin position="514"/>
        <end position="537"/>
    </location>
</feature>
<organism evidence="8 9">
    <name type="scientific">Prorocentrum cordatum</name>
    <dbReference type="NCBI Taxonomy" id="2364126"/>
    <lineage>
        <taxon>Eukaryota</taxon>
        <taxon>Sar</taxon>
        <taxon>Alveolata</taxon>
        <taxon>Dinophyceae</taxon>
        <taxon>Prorocentrales</taxon>
        <taxon>Prorocentraceae</taxon>
        <taxon>Prorocentrum</taxon>
    </lineage>
</organism>
<keyword evidence="2 6" id="KW-0812">Transmembrane</keyword>
<feature type="region of interest" description="Disordered" evidence="5">
    <location>
        <begin position="41"/>
        <end position="140"/>
    </location>
</feature>
<evidence type="ECO:0000256" key="6">
    <source>
        <dbReference type="SAM" id="Phobius"/>
    </source>
</evidence>
<comment type="caution">
    <text evidence="8">The sequence shown here is derived from an EMBL/GenBank/DDBJ whole genome shotgun (WGS) entry which is preliminary data.</text>
</comment>
<name>A0ABN9TBF4_9DINO</name>
<evidence type="ECO:0000256" key="1">
    <source>
        <dbReference type="ARBA" id="ARBA00004141"/>
    </source>
</evidence>
<feature type="compositionally biased region" description="Polar residues" evidence="5">
    <location>
        <begin position="640"/>
        <end position="654"/>
    </location>
</feature>
<dbReference type="SUPFAM" id="SSF81324">
    <property type="entry name" value="Voltage-gated potassium channels"/>
    <property type="match status" value="1"/>
</dbReference>
<evidence type="ECO:0000256" key="2">
    <source>
        <dbReference type="ARBA" id="ARBA00022692"/>
    </source>
</evidence>
<dbReference type="EMBL" id="CAUYUJ010014543">
    <property type="protein sequence ID" value="CAK0843021.1"/>
    <property type="molecule type" value="Genomic_DNA"/>
</dbReference>
<feature type="compositionally biased region" description="Low complexity" evidence="5">
    <location>
        <begin position="49"/>
        <end position="81"/>
    </location>
</feature>
<evidence type="ECO:0000256" key="3">
    <source>
        <dbReference type="ARBA" id="ARBA00022989"/>
    </source>
</evidence>
<dbReference type="InterPro" id="IPR043203">
    <property type="entry name" value="VGCC_Ca_Na"/>
</dbReference>
<feature type="region of interest" description="Disordered" evidence="5">
    <location>
        <begin position="1"/>
        <end position="20"/>
    </location>
</feature>
<gene>
    <name evidence="8" type="ORF">PCOR1329_LOCUS37480</name>
</gene>
<feature type="transmembrane region" description="Helical" evidence="6">
    <location>
        <begin position="413"/>
        <end position="434"/>
    </location>
</feature>
<proteinExistence type="predicted"/>
<evidence type="ECO:0000313" key="8">
    <source>
        <dbReference type="EMBL" id="CAK0843021.1"/>
    </source>
</evidence>
<evidence type="ECO:0000259" key="7">
    <source>
        <dbReference type="Pfam" id="PF00520"/>
    </source>
</evidence>
<evidence type="ECO:0000256" key="4">
    <source>
        <dbReference type="ARBA" id="ARBA00023136"/>
    </source>
</evidence>
<dbReference type="PANTHER" id="PTHR10037:SF62">
    <property type="entry name" value="SODIUM CHANNEL PROTEIN 60E"/>
    <property type="match status" value="1"/>
</dbReference>
<keyword evidence="4 6" id="KW-0472">Membrane</keyword>
<evidence type="ECO:0000313" key="9">
    <source>
        <dbReference type="Proteomes" id="UP001189429"/>
    </source>
</evidence>
<keyword evidence="9" id="KW-1185">Reference proteome</keyword>
<feature type="transmembrane region" description="Helical" evidence="6">
    <location>
        <begin position="588"/>
        <end position="611"/>
    </location>
</feature>
<comment type="subcellular location">
    <subcellularLocation>
        <location evidence="1">Membrane</location>
        <topology evidence="1">Multi-pass membrane protein</topology>
    </subcellularLocation>
</comment>
<dbReference type="InterPro" id="IPR005821">
    <property type="entry name" value="Ion_trans_dom"/>
</dbReference>
<dbReference type="PANTHER" id="PTHR10037">
    <property type="entry name" value="VOLTAGE-GATED CATION CHANNEL CALCIUM AND SODIUM"/>
    <property type="match status" value="1"/>
</dbReference>
<reference evidence="8" key="1">
    <citation type="submission" date="2023-10" db="EMBL/GenBank/DDBJ databases">
        <authorList>
            <person name="Chen Y."/>
            <person name="Shah S."/>
            <person name="Dougan E. K."/>
            <person name="Thang M."/>
            <person name="Chan C."/>
        </authorList>
    </citation>
    <scope>NUCLEOTIDE SEQUENCE [LARGE SCALE GENOMIC DNA]</scope>
</reference>
<dbReference type="Gene3D" id="1.10.287.70">
    <property type="match status" value="1"/>
</dbReference>
<evidence type="ECO:0000256" key="5">
    <source>
        <dbReference type="SAM" id="MobiDB-lite"/>
    </source>
</evidence>
<dbReference type="InterPro" id="IPR027359">
    <property type="entry name" value="Volt_channel_dom_sf"/>
</dbReference>
<sequence length="654" mass="69844">MAHPPPVGGGPGGPRGGPLEAALQELCGHLELGQRRAREALRQVRELGGPEAAAPSAGPRPPALHLHLPPLAQQDDAALPAARRRGSESAEGPQTPSGGEAGASAPQAASGSGGLAEDDDPPRGMASMPTAPQVRGDASSGDVCILQPTQASNRSLFSSANPRESGFLIVGICDFDFADVRGGFGKDAGGAGLTRWQLVRQLDDAFWLQCARWRKGVAPAADNLGIPSRGAAIVLQGPVAPPERGSTLCAAHAFEHGLGRPASRVPPVCVRVGHWAAVAARVGGARLLRLARPESPPVCAGHCDAERRGDGGPRVIVDGRRRSALLKSLRVAGGGEISSERFDVGGEVVKINQLCVITACAVLFGAAPDVVKDSRYEICVMLLIVANSVFLGWQVEHEALTREPVKFEIEIEAFFCAVFSMELILKVFACGLGFFGGSEASWNCFDLFVVLLMLVDFFASISQEMSSSLWSQAAGLRIFRVLRVIRFLRSVRQLKFFTQLRIMIRSIMFSLKPLLWASLVLSGMFYVFGLCLTQGVIDHLQKTNSWDDASSSDMLQYFGTLERCALSLFEAMSGGINWGELFDTLSPLAFPFQCVFLFFVLFAIFGAANVVTGTVADLSRSPTIGHKMTATPRSRRNQSRKPSSSGPCTSCFVN</sequence>
<dbReference type="Pfam" id="PF00520">
    <property type="entry name" value="Ion_trans"/>
    <property type="match status" value="1"/>
</dbReference>